<dbReference type="Gene3D" id="3.80.10.10">
    <property type="entry name" value="Ribonuclease Inhibitor"/>
    <property type="match status" value="1"/>
</dbReference>
<evidence type="ECO:0000313" key="3">
    <source>
        <dbReference type="Proteomes" id="UP001470230"/>
    </source>
</evidence>
<protein>
    <submittedName>
        <fullName evidence="2">Uncharacterized protein</fullName>
    </submittedName>
</protein>
<dbReference type="EMBL" id="JAPFFF010000003">
    <property type="protein sequence ID" value="KAK8895663.1"/>
    <property type="molecule type" value="Genomic_DNA"/>
</dbReference>
<evidence type="ECO:0000313" key="2">
    <source>
        <dbReference type="EMBL" id="KAK8895663.1"/>
    </source>
</evidence>
<feature type="region of interest" description="Disordered" evidence="1">
    <location>
        <begin position="182"/>
        <end position="302"/>
    </location>
</feature>
<sequence length="362" mass="41339">MNSQVPPMWKMRVNDCLKRSNKVNLSGENIDDLEKLGTLKLMVQLDLSYVRTIQSFEGLKPQPSLKALIADGSTIASLKNILAISKITTISLKSTPLSKSTPSFNLVASLLLVLPNLNIFNGKLISQNTREKVKSAGYPMPETEQLINAGWIVEYPCPPKNEIIELLKYYGIYSEDEHKLEYETDDEEEQQVRNNEFEEEEEEANDEIENDVNEDSHANSYRSQNVVSNNIPENTENHTNQNIKDENSEEIDQYEQDDQNENNNYPARSDDDGYNEYENTKDNANDYDENYDNNDNLDNKRSTKNLSELSLLDKVAMVLRNNGYQVDPNNKQQSVLNIIDSLCSEMEQINSTLPLSEQSSQF</sequence>
<gene>
    <name evidence="2" type="ORF">M9Y10_024133</name>
</gene>
<keyword evidence="3" id="KW-1185">Reference proteome</keyword>
<organism evidence="2 3">
    <name type="scientific">Tritrichomonas musculus</name>
    <dbReference type="NCBI Taxonomy" id="1915356"/>
    <lineage>
        <taxon>Eukaryota</taxon>
        <taxon>Metamonada</taxon>
        <taxon>Parabasalia</taxon>
        <taxon>Tritrichomonadida</taxon>
        <taxon>Tritrichomonadidae</taxon>
        <taxon>Tritrichomonas</taxon>
    </lineage>
</organism>
<evidence type="ECO:0000256" key="1">
    <source>
        <dbReference type="SAM" id="MobiDB-lite"/>
    </source>
</evidence>
<feature type="compositionally biased region" description="Acidic residues" evidence="1">
    <location>
        <begin position="197"/>
        <end position="213"/>
    </location>
</feature>
<dbReference type="SUPFAM" id="SSF52058">
    <property type="entry name" value="L domain-like"/>
    <property type="match status" value="1"/>
</dbReference>
<proteinExistence type="predicted"/>
<reference evidence="2 3" key="1">
    <citation type="submission" date="2024-04" db="EMBL/GenBank/DDBJ databases">
        <title>Tritrichomonas musculus Genome.</title>
        <authorList>
            <person name="Alves-Ferreira E."/>
            <person name="Grigg M."/>
            <person name="Lorenzi H."/>
            <person name="Galac M."/>
        </authorList>
    </citation>
    <scope>NUCLEOTIDE SEQUENCE [LARGE SCALE GENOMIC DNA]</scope>
    <source>
        <strain evidence="2 3">EAF2021</strain>
    </source>
</reference>
<feature type="compositionally biased region" description="Acidic residues" evidence="1">
    <location>
        <begin position="247"/>
        <end position="260"/>
    </location>
</feature>
<feature type="compositionally biased region" description="Polar residues" evidence="1">
    <location>
        <begin position="218"/>
        <end position="242"/>
    </location>
</feature>
<dbReference type="InterPro" id="IPR032675">
    <property type="entry name" value="LRR_dom_sf"/>
</dbReference>
<comment type="caution">
    <text evidence="2">The sequence shown here is derived from an EMBL/GenBank/DDBJ whole genome shotgun (WGS) entry which is preliminary data.</text>
</comment>
<accession>A0ABR2KX85</accession>
<name>A0ABR2KX85_9EUKA</name>
<dbReference type="Proteomes" id="UP001470230">
    <property type="component" value="Unassembled WGS sequence"/>
</dbReference>